<accession>A0AAE0YA60</accession>
<evidence type="ECO:0000313" key="1">
    <source>
        <dbReference type="EMBL" id="KAK3738080.1"/>
    </source>
</evidence>
<gene>
    <name evidence="1" type="ORF">RRG08_064982</name>
</gene>
<dbReference type="AlphaFoldDB" id="A0AAE0YA60"/>
<evidence type="ECO:0000313" key="2">
    <source>
        <dbReference type="Proteomes" id="UP001283361"/>
    </source>
</evidence>
<proteinExistence type="predicted"/>
<keyword evidence="2" id="KW-1185">Reference proteome</keyword>
<organism evidence="1 2">
    <name type="scientific">Elysia crispata</name>
    <name type="common">lettuce slug</name>
    <dbReference type="NCBI Taxonomy" id="231223"/>
    <lineage>
        <taxon>Eukaryota</taxon>
        <taxon>Metazoa</taxon>
        <taxon>Spiralia</taxon>
        <taxon>Lophotrochozoa</taxon>
        <taxon>Mollusca</taxon>
        <taxon>Gastropoda</taxon>
        <taxon>Heterobranchia</taxon>
        <taxon>Euthyneura</taxon>
        <taxon>Panpulmonata</taxon>
        <taxon>Sacoglossa</taxon>
        <taxon>Placobranchoidea</taxon>
        <taxon>Plakobranchidae</taxon>
        <taxon>Elysia</taxon>
    </lineage>
</organism>
<protein>
    <submittedName>
        <fullName evidence="1">Uncharacterized protein</fullName>
    </submittedName>
</protein>
<sequence>MARPAGQARVTVVNTLVPCLVATRPKLSAPPPRTSFRGYRGRWRVQPKSSEDLVRLAFTPRCPLSSWPSDQHGWQSLPGIPDKYIYLCFVRS</sequence>
<comment type="caution">
    <text evidence="1">The sequence shown here is derived from an EMBL/GenBank/DDBJ whole genome shotgun (WGS) entry which is preliminary data.</text>
</comment>
<dbReference type="EMBL" id="JAWDGP010006604">
    <property type="protein sequence ID" value="KAK3738080.1"/>
    <property type="molecule type" value="Genomic_DNA"/>
</dbReference>
<name>A0AAE0YA60_9GAST</name>
<dbReference type="Proteomes" id="UP001283361">
    <property type="component" value="Unassembled WGS sequence"/>
</dbReference>
<reference evidence="1" key="1">
    <citation type="journal article" date="2023" name="G3 (Bethesda)">
        <title>A reference genome for the long-term kleptoplast-retaining sea slug Elysia crispata morphotype clarki.</title>
        <authorList>
            <person name="Eastman K.E."/>
            <person name="Pendleton A.L."/>
            <person name="Shaikh M.A."/>
            <person name="Suttiyut T."/>
            <person name="Ogas R."/>
            <person name="Tomko P."/>
            <person name="Gavelis G."/>
            <person name="Widhalm J.R."/>
            <person name="Wisecaver J.H."/>
        </authorList>
    </citation>
    <scope>NUCLEOTIDE SEQUENCE</scope>
    <source>
        <strain evidence="1">ECLA1</strain>
    </source>
</reference>